<gene>
    <name evidence="3" type="ORF">K7X08_002795</name>
</gene>
<dbReference type="GO" id="GO:0005634">
    <property type="term" value="C:nucleus"/>
    <property type="evidence" value="ECO:0007669"/>
    <property type="project" value="TreeGrafter"/>
</dbReference>
<proteinExistence type="predicted"/>
<comment type="caution">
    <text evidence="3">The sequence shown here is derived from an EMBL/GenBank/DDBJ whole genome shotgun (WGS) entry which is preliminary data.</text>
</comment>
<dbReference type="OrthoDB" id="443401at2759"/>
<name>A0A9Q1MD03_9SOLA</name>
<dbReference type="GO" id="GO:0003723">
    <property type="term" value="F:RNA binding"/>
    <property type="evidence" value="ECO:0007669"/>
    <property type="project" value="UniProtKB-KW"/>
</dbReference>
<dbReference type="InterPro" id="IPR045137">
    <property type="entry name" value="RBM26/27"/>
</dbReference>
<feature type="region of interest" description="Disordered" evidence="2">
    <location>
        <begin position="111"/>
        <end position="165"/>
    </location>
</feature>
<organism evidence="3 4">
    <name type="scientific">Anisodus acutangulus</name>
    <dbReference type="NCBI Taxonomy" id="402998"/>
    <lineage>
        <taxon>Eukaryota</taxon>
        <taxon>Viridiplantae</taxon>
        <taxon>Streptophyta</taxon>
        <taxon>Embryophyta</taxon>
        <taxon>Tracheophyta</taxon>
        <taxon>Spermatophyta</taxon>
        <taxon>Magnoliopsida</taxon>
        <taxon>eudicotyledons</taxon>
        <taxon>Gunneridae</taxon>
        <taxon>Pentapetalae</taxon>
        <taxon>asterids</taxon>
        <taxon>lamiids</taxon>
        <taxon>Solanales</taxon>
        <taxon>Solanaceae</taxon>
        <taxon>Solanoideae</taxon>
        <taxon>Hyoscyameae</taxon>
        <taxon>Anisodus</taxon>
    </lineage>
</organism>
<evidence type="ECO:0000313" key="3">
    <source>
        <dbReference type="EMBL" id="KAJ8557170.1"/>
    </source>
</evidence>
<dbReference type="PANTHER" id="PTHR14398">
    <property type="entry name" value="RNA RECOGNITION RRM/RNP DOMAIN"/>
    <property type="match status" value="1"/>
</dbReference>
<feature type="compositionally biased region" description="Basic and acidic residues" evidence="2">
    <location>
        <begin position="123"/>
        <end position="142"/>
    </location>
</feature>
<feature type="region of interest" description="Disordered" evidence="2">
    <location>
        <begin position="1"/>
        <end position="24"/>
    </location>
</feature>
<reference evidence="4" key="1">
    <citation type="journal article" date="2023" name="Proc. Natl. Acad. Sci. U.S.A.">
        <title>Genomic and structural basis for evolution of tropane alkaloid biosynthesis.</title>
        <authorList>
            <person name="Wanga Y.-J."/>
            <person name="Taina T."/>
            <person name="Yua J.-Y."/>
            <person name="Lia J."/>
            <person name="Xua B."/>
            <person name="Chenc J."/>
            <person name="D'Auriad J.C."/>
            <person name="Huanga J.-P."/>
            <person name="Huanga S.-X."/>
        </authorList>
    </citation>
    <scope>NUCLEOTIDE SEQUENCE [LARGE SCALE GENOMIC DNA]</scope>
    <source>
        <strain evidence="4">cv. KIB-2019</strain>
    </source>
</reference>
<sequence>MDGVNGGSNLHITPRGVTSSLIPPHLSVPYKGKDIIQSSAPKAAEHGNVAPLPTSGLPKPVAHNGPKAPPAVQKKVESLELLKEELRKKQELLDQKRNEFRRQLNKLEKQAVGVKTEAVSDQDLEKQKKGETVSNSAKERSSSTELNDVSSTQAEAVSGSSRSAENAERSCSIPCSAVATQEPSSLRQSIHPLAPDGAPFVFNRYKLDNRPTAFKVLPPLPSGLANVAVLKEHFFAFGDLPSVELEGLEPQDCNNGSETLNISAIICFPTRRSTERAFSNGITGKANLCSLCGCSLVILQRILMSKKTLILL</sequence>
<accession>A0A9Q1MD03</accession>
<keyword evidence="4" id="KW-1185">Reference proteome</keyword>
<dbReference type="Proteomes" id="UP001152561">
    <property type="component" value="Unassembled WGS sequence"/>
</dbReference>
<evidence type="ECO:0000256" key="2">
    <source>
        <dbReference type="SAM" id="MobiDB-lite"/>
    </source>
</evidence>
<dbReference type="EMBL" id="JAJAGQ010000007">
    <property type="protein sequence ID" value="KAJ8557170.1"/>
    <property type="molecule type" value="Genomic_DNA"/>
</dbReference>
<evidence type="ECO:0000313" key="4">
    <source>
        <dbReference type="Proteomes" id="UP001152561"/>
    </source>
</evidence>
<feature type="compositionally biased region" description="Polar residues" evidence="2">
    <location>
        <begin position="7"/>
        <end position="21"/>
    </location>
</feature>
<feature type="region of interest" description="Disordered" evidence="2">
    <location>
        <begin position="37"/>
        <end position="72"/>
    </location>
</feature>
<evidence type="ECO:0000256" key="1">
    <source>
        <dbReference type="ARBA" id="ARBA00022884"/>
    </source>
</evidence>
<feature type="compositionally biased region" description="Polar residues" evidence="2">
    <location>
        <begin position="143"/>
        <end position="164"/>
    </location>
</feature>
<dbReference type="AlphaFoldDB" id="A0A9Q1MD03"/>
<keyword evidence="1" id="KW-0694">RNA-binding</keyword>
<dbReference type="PANTHER" id="PTHR14398:SF0">
    <property type="entry name" value="ZINC FINGER PROTEIN SWM"/>
    <property type="match status" value="1"/>
</dbReference>
<protein>
    <submittedName>
        <fullName evidence="3">Uncharacterized protein</fullName>
    </submittedName>
</protein>